<name>A0AAV2S1S5_MEGNR</name>
<evidence type="ECO:0000313" key="1">
    <source>
        <dbReference type="EMBL" id="CAL4158741.1"/>
    </source>
</evidence>
<dbReference type="Proteomes" id="UP001497623">
    <property type="component" value="Unassembled WGS sequence"/>
</dbReference>
<protein>
    <submittedName>
        <fullName evidence="1">Uncharacterized protein</fullName>
    </submittedName>
</protein>
<evidence type="ECO:0000313" key="2">
    <source>
        <dbReference type="Proteomes" id="UP001497623"/>
    </source>
</evidence>
<feature type="non-terminal residue" evidence="1">
    <location>
        <position position="224"/>
    </location>
</feature>
<proteinExistence type="predicted"/>
<organism evidence="1 2">
    <name type="scientific">Meganyctiphanes norvegica</name>
    <name type="common">Northern krill</name>
    <name type="synonym">Thysanopoda norvegica</name>
    <dbReference type="NCBI Taxonomy" id="48144"/>
    <lineage>
        <taxon>Eukaryota</taxon>
        <taxon>Metazoa</taxon>
        <taxon>Ecdysozoa</taxon>
        <taxon>Arthropoda</taxon>
        <taxon>Crustacea</taxon>
        <taxon>Multicrustacea</taxon>
        <taxon>Malacostraca</taxon>
        <taxon>Eumalacostraca</taxon>
        <taxon>Eucarida</taxon>
        <taxon>Euphausiacea</taxon>
        <taxon>Euphausiidae</taxon>
        <taxon>Meganyctiphanes</taxon>
    </lineage>
</organism>
<reference evidence="1 2" key="1">
    <citation type="submission" date="2024-05" db="EMBL/GenBank/DDBJ databases">
        <authorList>
            <person name="Wallberg A."/>
        </authorList>
    </citation>
    <scope>NUCLEOTIDE SEQUENCE [LARGE SCALE GENOMIC DNA]</scope>
</reference>
<dbReference type="AlphaFoldDB" id="A0AAV2S1S5"/>
<dbReference type="EMBL" id="CAXKWB010042945">
    <property type="protein sequence ID" value="CAL4158741.1"/>
    <property type="molecule type" value="Genomic_DNA"/>
</dbReference>
<sequence>MKDNIYLQKELCELKYKFSIALKERNSLLKFKKSNIKANTLKHKILELKSRIRSKVSHTKKLALNLHASKTKQKGLIEKNKSLQRLNRILKYQKNQLNKSKKSVMEQNYMHVLDSKKLQSDLQKAKKLYSGKLLEFKSLTQKYNSSVENNTELEYKLKKSNELQTQLRSEWKQLNLKKKKIQQNIEVLKNKQLRIDHNNTSPIFCKKTNTNIFNQFSDFYSSLP</sequence>
<comment type="caution">
    <text evidence="1">The sequence shown here is derived from an EMBL/GenBank/DDBJ whole genome shotgun (WGS) entry which is preliminary data.</text>
</comment>
<gene>
    <name evidence="1" type="ORF">MNOR_LOCUS32120</name>
</gene>
<accession>A0AAV2S1S5</accession>
<keyword evidence="2" id="KW-1185">Reference proteome</keyword>